<sequence length="86" mass="9543">MEQHRQVFLPLPCLGLIHSECRLVQYQVVLLLLLFRSKSVSRKPGAATPTAAQQVSVGAAATTVLSVFHPDRESHHVIIPKTYIQN</sequence>
<keyword evidence="2" id="KW-1185">Reference proteome</keyword>
<reference evidence="2" key="1">
    <citation type="submission" date="2013-03" db="EMBL/GenBank/DDBJ databases">
        <title>The Genome Sequence of Anopheles minimus MINIMUS1.</title>
        <authorList>
            <consortium name="The Broad Institute Genomics Platform"/>
            <person name="Neafsey D.E."/>
            <person name="Walton C."/>
            <person name="Walker B."/>
            <person name="Young S.K."/>
            <person name="Zeng Q."/>
            <person name="Gargeya S."/>
            <person name="Fitzgerald M."/>
            <person name="Haas B."/>
            <person name="Abouelleil A."/>
            <person name="Allen A.W."/>
            <person name="Alvarado L."/>
            <person name="Arachchi H.M."/>
            <person name="Berlin A.M."/>
            <person name="Chapman S.B."/>
            <person name="Gainer-Dewar J."/>
            <person name="Goldberg J."/>
            <person name="Griggs A."/>
            <person name="Gujja S."/>
            <person name="Hansen M."/>
            <person name="Howarth C."/>
            <person name="Imamovic A."/>
            <person name="Ireland A."/>
            <person name="Larimer J."/>
            <person name="McCowan C."/>
            <person name="Murphy C."/>
            <person name="Pearson M."/>
            <person name="Poon T.W."/>
            <person name="Priest M."/>
            <person name="Roberts A."/>
            <person name="Saif S."/>
            <person name="Shea T."/>
            <person name="Sisk P."/>
            <person name="Sykes S."/>
            <person name="Wortman J."/>
            <person name="Nusbaum C."/>
            <person name="Birren B."/>
        </authorList>
    </citation>
    <scope>NUCLEOTIDE SEQUENCE [LARGE SCALE GENOMIC DNA]</scope>
    <source>
        <strain evidence="2">MINIMUS1</strain>
    </source>
</reference>
<protein>
    <submittedName>
        <fullName evidence="1">Uncharacterized protein</fullName>
    </submittedName>
</protein>
<organism evidence="1 2">
    <name type="scientific">Anopheles minimus</name>
    <dbReference type="NCBI Taxonomy" id="112268"/>
    <lineage>
        <taxon>Eukaryota</taxon>
        <taxon>Metazoa</taxon>
        <taxon>Ecdysozoa</taxon>
        <taxon>Arthropoda</taxon>
        <taxon>Hexapoda</taxon>
        <taxon>Insecta</taxon>
        <taxon>Pterygota</taxon>
        <taxon>Neoptera</taxon>
        <taxon>Endopterygota</taxon>
        <taxon>Diptera</taxon>
        <taxon>Nematocera</taxon>
        <taxon>Culicoidea</taxon>
        <taxon>Culicidae</taxon>
        <taxon>Anophelinae</taxon>
        <taxon>Anopheles</taxon>
    </lineage>
</organism>
<evidence type="ECO:0000313" key="2">
    <source>
        <dbReference type="Proteomes" id="UP000075920"/>
    </source>
</evidence>
<accession>A0A182WPG5</accession>
<dbReference type="AlphaFoldDB" id="A0A182WPG5"/>
<dbReference type="EnsemblMetazoa" id="AMIN014566-RA">
    <property type="protein sequence ID" value="AMIN014566-PA"/>
    <property type="gene ID" value="AMIN014566"/>
</dbReference>
<dbReference type="Proteomes" id="UP000075920">
    <property type="component" value="Unassembled WGS sequence"/>
</dbReference>
<reference evidence="1" key="2">
    <citation type="submission" date="2020-05" db="UniProtKB">
        <authorList>
            <consortium name="EnsemblMetazoa"/>
        </authorList>
    </citation>
    <scope>IDENTIFICATION</scope>
    <source>
        <strain evidence="1">MINIMUS1</strain>
    </source>
</reference>
<proteinExistence type="predicted"/>
<name>A0A182WPG5_9DIPT</name>
<dbReference type="VEuPathDB" id="VectorBase:AMIN014566"/>
<evidence type="ECO:0000313" key="1">
    <source>
        <dbReference type="EnsemblMetazoa" id="AMIN014566-PA"/>
    </source>
</evidence>